<dbReference type="GO" id="GO:0005737">
    <property type="term" value="C:cytoplasm"/>
    <property type="evidence" value="ECO:0007669"/>
    <property type="project" value="TreeGrafter"/>
</dbReference>
<dbReference type="InterPro" id="IPR036869">
    <property type="entry name" value="J_dom_sf"/>
</dbReference>
<feature type="compositionally biased region" description="Polar residues" evidence="1">
    <location>
        <begin position="325"/>
        <end position="335"/>
    </location>
</feature>
<dbReference type="AlphaFoldDB" id="A0A8H5FBX6"/>
<accession>A0A8H5FBX6</accession>
<dbReference type="PRINTS" id="PR00625">
    <property type="entry name" value="JDOMAIN"/>
</dbReference>
<organism evidence="3 4">
    <name type="scientific">Psilocybe cf. subviscida</name>
    <dbReference type="NCBI Taxonomy" id="2480587"/>
    <lineage>
        <taxon>Eukaryota</taxon>
        <taxon>Fungi</taxon>
        <taxon>Dikarya</taxon>
        <taxon>Basidiomycota</taxon>
        <taxon>Agaricomycotina</taxon>
        <taxon>Agaricomycetes</taxon>
        <taxon>Agaricomycetidae</taxon>
        <taxon>Agaricales</taxon>
        <taxon>Agaricineae</taxon>
        <taxon>Strophariaceae</taxon>
        <taxon>Psilocybe</taxon>
    </lineage>
</organism>
<feature type="region of interest" description="Disordered" evidence="1">
    <location>
        <begin position="224"/>
        <end position="247"/>
    </location>
</feature>
<dbReference type="PANTHER" id="PTHR44144:SF1">
    <property type="entry name" value="DNAJ HOMOLOG SUBFAMILY C MEMBER 9"/>
    <property type="match status" value="1"/>
</dbReference>
<name>A0A8H5FBX6_9AGAR</name>
<dbReference type="PROSITE" id="PS50076">
    <property type="entry name" value="DNAJ_2"/>
    <property type="match status" value="1"/>
</dbReference>
<protein>
    <recommendedName>
        <fullName evidence="2">J domain-containing protein</fullName>
    </recommendedName>
</protein>
<sequence length="347" mass="38942">MDDNDPISQFFPGEEDVDLYEVLGLDSTAKEDAIKKAYRRLALVYHPDKHATASEQVKQDASNKFQQIGFVYAVLGDEKRKARYDTTGKTDEGFDLGAGEDGWETYFEELFDRVTRGKLDEMKKEYQGSVEEIEDLQNAFHTTNGDLGEIMTYIPHSSHEDESRFVLIINKLVKEGKLQSTPSWKASSKDEKAKLVRKKQSEKEAKEAEEMAKELGVWDEFYGSGKTTEKKSKGKKKGNAGDEEEDHSALQALILKKKAKNMDNFFDGLAAKYGAPAEKGTSGSKGKKRRNADLDEEEVPKKKTRSTPTPPDIDDEEFAKLQEKLFNNSKPSEGASTKKKGSGRKAK</sequence>
<evidence type="ECO:0000256" key="1">
    <source>
        <dbReference type="SAM" id="MobiDB-lite"/>
    </source>
</evidence>
<evidence type="ECO:0000313" key="3">
    <source>
        <dbReference type="EMBL" id="KAF5331181.1"/>
    </source>
</evidence>
<dbReference type="InterPro" id="IPR056453">
    <property type="entry name" value="HTH_DNAJC9"/>
</dbReference>
<dbReference type="InterPro" id="IPR018253">
    <property type="entry name" value="DnaJ_domain_CS"/>
</dbReference>
<evidence type="ECO:0000313" key="4">
    <source>
        <dbReference type="Proteomes" id="UP000567179"/>
    </source>
</evidence>
<dbReference type="Pfam" id="PF23302">
    <property type="entry name" value="HTH_DNAJC9"/>
    <property type="match status" value="1"/>
</dbReference>
<feature type="compositionally biased region" description="Basic residues" evidence="1">
    <location>
        <begin position="337"/>
        <end position="347"/>
    </location>
</feature>
<dbReference type="SMART" id="SM00271">
    <property type="entry name" value="DnaJ"/>
    <property type="match status" value="1"/>
</dbReference>
<dbReference type="EMBL" id="JAACJJ010000001">
    <property type="protein sequence ID" value="KAF5331181.1"/>
    <property type="molecule type" value="Genomic_DNA"/>
</dbReference>
<dbReference type="InterPro" id="IPR052594">
    <property type="entry name" value="J_domain-containing_protein"/>
</dbReference>
<keyword evidence="4" id="KW-1185">Reference proteome</keyword>
<evidence type="ECO:0000259" key="2">
    <source>
        <dbReference type="PROSITE" id="PS50076"/>
    </source>
</evidence>
<dbReference type="GO" id="GO:0005634">
    <property type="term" value="C:nucleus"/>
    <property type="evidence" value="ECO:0007669"/>
    <property type="project" value="TreeGrafter"/>
</dbReference>
<dbReference type="PROSITE" id="PS00636">
    <property type="entry name" value="DNAJ_1"/>
    <property type="match status" value="1"/>
</dbReference>
<dbReference type="PANTHER" id="PTHR44144">
    <property type="entry name" value="DNAJ HOMOLOG SUBFAMILY C MEMBER 9"/>
    <property type="match status" value="1"/>
</dbReference>
<dbReference type="InterPro" id="IPR001623">
    <property type="entry name" value="DnaJ_domain"/>
</dbReference>
<dbReference type="Pfam" id="PF00226">
    <property type="entry name" value="DnaJ"/>
    <property type="match status" value="1"/>
</dbReference>
<dbReference type="Gene3D" id="1.10.287.110">
    <property type="entry name" value="DnaJ domain"/>
    <property type="match status" value="1"/>
</dbReference>
<reference evidence="3 4" key="1">
    <citation type="journal article" date="2020" name="ISME J.">
        <title>Uncovering the hidden diversity of litter-decomposition mechanisms in mushroom-forming fungi.</title>
        <authorList>
            <person name="Floudas D."/>
            <person name="Bentzer J."/>
            <person name="Ahren D."/>
            <person name="Johansson T."/>
            <person name="Persson P."/>
            <person name="Tunlid A."/>
        </authorList>
    </citation>
    <scope>NUCLEOTIDE SEQUENCE [LARGE SCALE GENOMIC DNA]</scope>
    <source>
        <strain evidence="3 4">CBS 101986</strain>
    </source>
</reference>
<comment type="caution">
    <text evidence="3">The sequence shown here is derived from an EMBL/GenBank/DDBJ whole genome shotgun (WGS) entry which is preliminary data.</text>
</comment>
<dbReference type="Proteomes" id="UP000567179">
    <property type="component" value="Unassembled WGS sequence"/>
</dbReference>
<feature type="region of interest" description="Disordered" evidence="1">
    <location>
        <begin position="180"/>
        <end position="210"/>
    </location>
</feature>
<feature type="compositionally biased region" description="Basic and acidic residues" evidence="1">
    <location>
        <begin position="187"/>
        <end position="210"/>
    </location>
</feature>
<feature type="domain" description="J" evidence="2">
    <location>
        <begin position="18"/>
        <end position="88"/>
    </location>
</feature>
<dbReference type="SUPFAM" id="SSF46565">
    <property type="entry name" value="Chaperone J-domain"/>
    <property type="match status" value="1"/>
</dbReference>
<feature type="region of interest" description="Disordered" evidence="1">
    <location>
        <begin position="270"/>
        <end position="347"/>
    </location>
</feature>
<dbReference type="GO" id="GO:0031072">
    <property type="term" value="F:heat shock protein binding"/>
    <property type="evidence" value="ECO:0007669"/>
    <property type="project" value="TreeGrafter"/>
</dbReference>
<gene>
    <name evidence="3" type="ORF">D9619_005509</name>
</gene>
<proteinExistence type="predicted"/>
<dbReference type="CDD" id="cd06257">
    <property type="entry name" value="DnaJ"/>
    <property type="match status" value="1"/>
</dbReference>
<dbReference type="OrthoDB" id="110024at2759"/>